<dbReference type="AlphaFoldDB" id="A0A5B0ND92"/>
<reference evidence="1 2" key="1">
    <citation type="submission" date="2019-05" db="EMBL/GenBank/DDBJ databases">
        <title>Emergence of the Ug99 lineage of the wheat stem rust pathogen through somatic hybridization.</title>
        <authorList>
            <person name="Li F."/>
            <person name="Upadhyaya N.M."/>
            <person name="Sperschneider J."/>
            <person name="Matny O."/>
            <person name="Nguyen-Phuc H."/>
            <person name="Mago R."/>
            <person name="Raley C."/>
            <person name="Miller M.E."/>
            <person name="Silverstein K.A.T."/>
            <person name="Henningsen E."/>
            <person name="Hirsch C.D."/>
            <person name="Visser B."/>
            <person name="Pretorius Z.A."/>
            <person name="Steffenson B.J."/>
            <person name="Schwessinger B."/>
            <person name="Dodds P.N."/>
            <person name="Figueroa M."/>
        </authorList>
    </citation>
    <scope>NUCLEOTIDE SEQUENCE [LARGE SCALE GENOMIC DNA]</scope>
    <source>
        <strain evidence="1">21-0</strain>
    </source>
</reference>
<name>A0A5B0ND92_PUCGR</name>
<dbReference type="EMBL" id="VSWC01000105">
    <property type="protein sequence ID" value="KAA1086713.1"/>
    <property type="molecule type" value="Genomic_DNA"/>
</dbReference>
<evidence type="ECO:0000313" key="2">
    <source>
        <dbReference type="Proteomes" id="UP000324748"/>
    </source>
</evidence>
<accession>A0A5B0ND92</accession>
<evidence type="ECO:0000313" key="1">
    <source>
        <dbReference type="EMBL" id="KAA1086713.1"/>
    </source>
</evidence>
<protein>
    <submittedName>
        <fullName evidence="1">Uncharacterized protein</fullName>
    </submittedName>
</protein>
<keyword evidence="2" id="KW-1185">Reference proteome</keyword>
<sequence>MEFPPSHGYICRSPLATHWRPLHNPYHLSHICASHLVMIPTNRSPVCSRNRKAPGSTLLLVSLLQTNVIISGHRASKPGPESSQSVIKRL</sequence>
<organism evidence="1 2">
    <name type="scientific">Puccinia graminis f. sp. tritici</name>
    <dbReference type="NCBI Taxonomy" id="56615"/>
    <lineage>
        <taxon>Eukaryota</taxon>
        <taxon>Fungi</taxon>
        <taxon>Dikarya</taxon>
        <taxon>Basidiomycota</taxon>
        <taxon>Pucciniomycotina</taxon>
        <taxon>Pucciniomycetes</taxon>
        <taxon>Pucciniales</taxon>
        <taxon>Pucciniaceae</taxon>
        <taxon>Puccinia</taxon>
    </lineage>
</organism>
<gene>
    <name evidence="1" type="ORF">PGT21_009538</name>
</gene>
<comment type="caution">
    <text evidence="1">The sequence shown here is derived from an EMBL/GenBank/DDBJ whole genome shotgun (WGS) entry which is preliminary data.</text>
</comment>
<proteinExistence type="predicted"/>
<dbReference type="Proteomes" id="UP000324748">
    <property type="component" value="Unassembled WGS sequence"/>
</dbReference>